<gene>
    <name evidence="3" type="ORF">DFJ64_3111</name>
</gene>
<dbReference type="RefSeq" id="WP_115851084.1">
    <property type="nucleotide sequence ID" value="NZ_QTUC01000001.1"/>
</dbReference>
<accession>A0A3D9VHJ1</accession>
<comment type="caution">
    <text evidence="3">The sequence shown here is derived from an EMBL/GenBank/DDBJ whole genome shotgun (WGS) entry which is preliminary data.</text>
</comment>
<name>A0A3D9VHJ1_THECX</name>
<keyword evidence="2" id="KW-0732">Signal</keyword>
<evidence type="ECO:0000256" key="1">
    <source>
        <dbReference type="SAM" id="Phobius"/>
    </source>
</evidence>
<keyword evidence="4" id="KW-1185">Reference proteome</keyword>
<dbReference type="SUPFAM" id="SSF50242">
    <property type="entry name" value="TIMP-like"/>
    <property type="match status" value="1"/>
</dbReference>
<keyword evidence="1" id="KW-0472">Membrane</keyword>
<dbReference type="EMBL" id="QTUC01000001">
    <property type="protein sequence ID" value="REF37664.1"/>
    <property type="molecule type" value="Genomic_DNA"/>
</dbReference>
<feature type="transmembrane region" description="Helical" evidence="1">
    <location>
        <begin position="170"/>
        <end position="190"/>
    </location>
</feature>
<feature type="signal peptide" evidence="2">
    <location>
        <begin position="1"/>
        <end position="37"/>
    </location>
</feature>
<dbReference type="InterPro" id="IPR008993">
    <property type="entry name" value="TIMP-like_OB-fold"/>
</dbReference>
<dbReference type="Proteomes" id="UP000256485">
    <property type="component" value="Unassembled WGS sequence"/>
</dbReference>
<evidence type="ECO:0000313" key="3">
    <source>
        <dbReference type="EMBL" id="REF37664.1"/>
    </source>
</evidence>
<keyword evidence="1" id="KW-0812">Transmembrane</keyword>
<dbReference type="AlphaFoldDB" id="A0A3D9VHJ1"/>
<dbReference type="OrthoDB" id="4763022at2"/>
<dbReference type="Gene3D" id="2.40.50.120">
    <property type="match status" value="1"/>
</dbReference>
<evidence type="ECO:0000256" key="2">
    <source>
        <dbReference type="SAM" id="SignalP"/>
    </source>
</evidence>
<sequence length="198" mass="21349">MDRWRGLARLVRRVTTALVITLCAAGTLVATPDAACACDCGQPSASEAFERADAVFIGQVVEVKRPWFTSLGSDTAVWTFEVSEVYKGEVRRRQEVVSHAQSTACGLDLEGSEPFVVFASTDGTDPTPAEGQLAAHRCNGTGPVTAEIRRMLARIPASDPAPPSVTARQWPWTAGIAGIGVLATGAWWLWRRRRRPTG</sequence>
<organism evidence="3 4">
    <name type="scientific">Thermasporomyces composti</name>
    <dbReference type="NCBI Taxonomy" id="696763"/>
    <lineage>
        <taxon>Bacteria</taxon>
        <taxon>Bacillati</taxon>
        <taxon>Actinomycetota</taxon>
        <taxon>Actinomycetes</taxon>
        <taxon>Propionibacteriales</taxon>
        <taxon>Nocardioidaceae</taxon>
        <taxon>Thermasporomyces</taxon>
    </lineage>
</organism>
<evidence type="ECO:0000313" key="4">
    <source>
        <dbReference type="Proteomes" id="UP000256485"/>
    </source>
</evidence>
<protein>
    <recommendedName>
        <fullName evidence="5">Tissue inhibitor of metalloproteinase</fullName>
    </recommendedName>
</protein>
<keyword evidence="1" id="KW-1133">Transmembrane helix</keyword>
<proteinExistence type="predicted"/>
<reference evidence="3 4" key="1">
    <citation type="submission" date="2018-08" db="EMBL/GenBank/DDBJ databases">
        <title>Sequencing the genomes of 1000 actinobacteria strains.</title>
        <authorList>
            <person name="Klenk H.-P."/>
        </authorList>
    </citation>
    <scope>NUCLEOTIDE SEQUENCE [LARGE SCALE GENOMIC DNA]</scope>
    <source>
        <strain evidence="3 4">DSM 22891</strain>
    </source>
</reference>
<feature type="chain" id="PRO_5017797195" description="Tissue inhibitor of metalloproteinase" evidence="2">
    <location>
        <begin position="38"/>
        <end position="198"/>
    </location>
</feature>
<evidence type="ECO:0008006" key="5">
    <source>
        <dbReference type="Google" id="ProtNLM"/>
    </source>
</evidence>